<keyword evidence="2" id="KW-1185">Reference proteome</keyword>
<evidence type="ECO:0000313" key="1">
    <source>
        <dbReference type="EMBL" id="EYC03914.1"/>
    </source>
</evidence>
<protein>
    <submittedName>
        <fullName evidence="1">Uncharacterized protein</fullName>
    </submittedName>
</protein>
<accession>A0A016TLN1</accession>
<dbReference type="AlphaFoldDB" id="A0A016TLN1"/>
<dbReference type="Proteomes" id="UP000024635">
    <property type="component" value="Unassembled WGS sequence"/>
</dbReference>
<name>A0A016TLN1_9BILA</name>
<sequence>MGETEKFNIRVRPRERRVRIDRWWRYIWFKRATTSTPECVAYQRGVIDTRSNTSCHLSWHARRNYW</sequence>
<proteinExistence type="predicted"/>
<organism evidence="1 2">
    <name type="scientific">Ancylostoma ceylanicum</name>
    <dbReference type="NCBI Taxonomy" id="53326"/>
    <lineage>
        <taxon>Eukaryota</taxon>
        <taxon>Metazoa</taxon>
        <taxon>Ecdysozoa</taxon>
        <taxon>Nematoda</taxon>
        <taxon>Chromadorea</taxon>
        <taxon>Rhabditida</taxon>
        <taxon>Rhabditina</taxon>
        <taxon>Rhabditomorpha</taxon>
        <taxon>Strongyloidea</taxon>
        <taxon>Ancylostomatidae</taxon>
        <taxon>Ancylostomatinae</taxon>
        <taxon>Ancylostoma</taxon>
    </lineage>
</organism>
<dbReference type="EMBL" id="JARK01001427">
    <property type="protein sequence ID" value="EYC03914.1"/>
    <property type="molecule type" value="Genomic_DNA"/>
</dbReference>
<reference evidence="2" key="1">
    <citation type="journal article" date="2015" name="Nat. Genet.">
        <title>The genome and transcriptome of the zoonotic hookworm Ancylostoma ceylanicum identify infection-specific gene families.</title>
        <authorList>
            <person name="Schwarz E.M."/>
            <person name="Hu Y."/>
            <person name="Antoshechkin I."/>
            <person name="Miller M.M."/>
            <person name="Sternberg P.W."/>
            <person name="Aroian R.V."/>
        </authorList>
    </citation>
    <scope>NUCLEOTIDE SEQUENCE</scope>
    <source>
        <strain evidence="2">HY135</strain>
    </source>
</reference>
<comment type="caution">
    <text evidence="1">The sequence shown here is derived from an EMBL/GenBank/DDBJ whole genome shotgun (WGS) entry which is preliminary data.</text>
</comment>
<gene>
    <name evidence="1" type="primary">Acey_s0091.g2494</name>
    <name evidence="1" type="ORF">Y032_0091g2494</name>
</gene>
<evidence type="ECO:0000313" key="2">
    <source>
        <dbReference type="Proteomes" id="UP000024635"/>
    </source>
</evidence>